<dbReference type="InterPro" id="IPR041367">
    <property type="entry name" value="Znf-CCCH_4"/>
</dbReference>
<gene>
    <name evidence="7" type="ORF">AB1Y20_015900</name>
</gene>
<keyword evidence="8" id="KW-1185">Reference proteome</keyword>
<evidence type="ECO:0000313" key="8">
    <source>
        <dbReference type="Proteomes" id="UP001515480"/>
    </source>
</evidence>
<evidence type="ECO:0000256" key="3">
    <source>
        <dbReference type="ARBA" id="ARBA00022833"/>
    </source>
</evidence>
<dbReference type="InterPro" id="IPR036855">
    <property type="entry name" value="Znf_CCCH_sf"/>
</dbReference>
<reference evidence="7 8" key="1">
    <citation type="journal article" date="2024" name="Science">
        <title>Giant polyketide synthase enzymes in the biosynthesis of giant marine polyether toxins.</title>
        <authorList>
            <person name="Fallon T.R."/>
            <person name="Shende V.V."/>
            <person name="Wierzbicki I.H."/>
            <person name="Pendleton A.L."/>
            <person name="Watervoot N.F."/>
            <person name="Auber R.P."/>
            <person name="Gonzalez D.J."/>
            <person name="Wisecaver J.H."/>
            <person name="Moore B.S."/>
        </authorList>
    </citation>
    <scope>NUCLEOTIDE SEQUENCE [LARGE SCALE GENOMIC DNA]</scope>
    <source>
        <strain evidence="7 8">12B1</strain>
    </source>
</reference>
<protein>
    <recommendedName>
        <fullName evidence="6">C3H1-type domain-containing protein</fullName>
    </recommendedName>
</protein>
<feature type="domain" description="C3H1-type" evidence="6">
    <location>
        <begin position="437"/>
        <end position="464"/>
    </location>
</feature>
<evidence type="ECO:0000256" key="4">
    <source>
        <dbReference type="PROSITE-ProRule" id="PRU00723"/>
    </source>
</evidence>
<feature type="compositionally biased region" description="Polar residues" evidence="5">
    <location>
        <begin position="364"/>
        <end position="373"/>
    </location>
</feature>
<comment type="caution">
    <text evidence="7">The sequence shown here is derived from an EMBL/GenBank/DDBJ whole genome shotgun (WGS) entry which is preliminary data.</text>
</comment>
<dbReference type="SUPFAM" id="SSF90229">
    <property type="entry name" value="CCCH zinc finger"/>
    <property type="match status" value="1"/>
</dbReference>
<dbReference type="PROSITE" id="PS50103">
    <property type="entry name" value="ZF_C3H1"/>
    <property type="match status" value="1"/>
</dbReference>
<organism evidence="7 8">
    <name type="scientific">Prymnesium parvum</name>
    <name type="common">Toxic golden alga</name>
    <dbReference type="NCBI Taxonomy" id="97485"/>
    <lineage>
        <taxon>Eukaryota</taxon>
        <taxon>Haptista</taxon>
        <taxon>Haptophyta</taxon>
        <taxon>Prymnesiophyceae</taxon>
        <taxon>Prymnesiales</taxon>
        <taxon>Prymnesiaceae</taxon>
        <taxon>Prymnesium</taxon>
    </lineage>
</organism>
<evidence type="ECO:0000256" key="1">
    <source>
        <dbReference type="ARBA" id="ARBA00022723"/>
    </source>
</evidence>
<dbReference type="Gene3D" id="4.10.1000.10">
    <property type="entry name" value="Zinc finger, CCCH-type"/>
    <property type="match status" value="1"/>
</dbReference>
<dbReference type="InterPro" id="IPR000571">
    <property type="entry name" value="Znf_CCCH"/>
</dbReference>
<keyword evidence="1 4" id="KW-0479">Metal-binding</keyword>
<feature type="zinc finger region" description="C3H1-type" evidence="4">
    <location>
        <begin position="437"/>
        <end position="464"/>
    </location>
</feature>
<feature type="compositionally biased region" description="Low complexity" evidence="5">
    <location>
        <begin position="427"/>
        <end position="436"/>
    </location>
</feature>
<dbReference type="SMART" id="SM00356">
    <property type="entry name" value="ZnF_C3H1"/>
    <property type="match status" value="1"/>
</dbReference>
<dbReference type="EMBL" id="JBGBPQ010000003">
    <property type="protein sequence ID" value="KAL1527223.1"/>
    <property type="molecule type" value="Genomic_DNA"/>
</dbReference>
<evidence type="ECO:0000256" key="2">
    <source>
        <dbReference type="ARBA" id="ARBA00022771"/>
    </source>
</evidence>
<evidence type="ECO:0000313" key="7">
    <source>
        <dbReference type="EMBL" id="KAL1527223.1"/>
    </source>
</evidence>
<feature type="region of interest" description="Disordered" evidence="5">
    <location>
        <begin position="410"/>
        <end position="445"/>
    </location>
</feature>
<feature type="region of interest" description="Disordered" evidence="5">
    <location>
        <begin position="364"/>
        <end position="394"/>
    </location>
</feature>
<dbReference type="Pfam" id="PF18044">
    <property type="entry name" value="zf-CCCH_4"/>
    <property type="match status" value="1"/>
</dbReference>
<sequence>MATLPNVATTGDAAGLLAKYELDRIAPLLGAYEARTHLDVRALSNLQHGCLRNPGPQRDVMQYCHDLKALDETQDPAQRLMTAAGGQNWYGSRILDLVEEATRTQAIADAVGLTPVAAGSPTVAPLTAGELVSALSGFAGRTASEASKETSTTHEAERLARVYEIYAVRVRESEYGNRRALYLANKYMGPSSEHLYPSSEQMPYAAIKAASGGNAKASDGLEARLDGDGRVAFTVADLTAVSAANSRQLTQQAKLKVMTLFVELCGESVPAGFDAGRTGVMPGKNERSQVGLDEVLEYCALLDQGAKDVPVKEAWETIVDSAEKDLRDMTRAPTCYTLGNALQHEITPLTAAISHFKATFQAQKAASASTKRGNQSKKEQGDDGPAGNGPNGMYSKRQVSAMLKQVGAQSLGKWKKVKEKGGGDSGAGSSATTGDAPNGKPLCRDFQAGRCQRGEQCRFRHAAVADK</sequence>
<keyword evidence="3 4" id="KW-0862">Zinc</keyword>
<evidence type="ECO:0000259" key="6">
    <source>
        <dbReference type="PROSITE" id="PS50103"/>
    </source>
</evidence>
<evidence type="ECO:0000256" key="5">
    <source>
        <dbReference type="SAM" id="MobiDB-lite"/>
    </source>
</evidence>
<name>A0AB34JYF2_PRYPA</name>
<accession>A0AB34JYF2</accession>
<proteinExistence type="predicted"/>
<keyword evidence="2 4" id="KW-0863">Zinc-finger</keyword>
<dbReference type="AlphaFoldDB" id="A0AB34JYF2"/>
<dbReference type="GO" id="GO:0008270">
    <property type="term" value="F:zinc ion binding"/>
    <property type="evidence" value="ECO:0007669"/>
    <property type="project" value="UniProtKB-KW"/>
</dbReference>
<dbReference type="Proteomes" id="UP001515480">
    <property type="component" value="Unassembled WGS sequence"/>
</dbReference>